<dbReference type="NCBIfam" id="TIGR04183">
    <property type="entry name" value="Por_Secre_tail"/>
    <property type="match status" value="1"/>
</dbReference>
<evidence type="ECO:0000256" key="1">
    <source>
        <dbReference type="ARBA" id="ARBA00022722"/>
    </source>
</evidence>
<dbReference type="Pfam" id="PF00932">
    <property type="entry name" value="LTD"/>
    <property type="match status" value="1"/>
</dbReference>
<keyword evidence="2" id="KW-0732">Signal</keyword>
<dbReference type="PANTHER" id="PTHR33607">
    <property type="entry name" value="ENDONUCLEASE-1"/>
    <property type="match status" value="1"/>
</dbReference>
<keyword evidence="5" id="KW-0255">Endonuclease</keyword>
<dbReference type="GO" id="GO:0004519">
    <property type="term" value="F:endonuclease activity"/>
    <property type="evidence" value="ECO:0007669"/>
    <property type="project" value="UniProtKB-KW"/>
</dbReference>
<dbReference type="InterPro" id="IPR014755">
    <property type="entry name" value="Cu-Rt/internalin_Ig-like"/>
</dbReference>
<evidence type="ECO:0000313" key="5">
    <source>
        <dbReference type="EMBL" id="MBI5169555.1"/>
    </source>
</evidence>
<evidence type="ECO:0000256" key="3">
    <source>
        <dbReference type="ARBA" id="ARBA00022801"/>
    </source>
</evidence>
<sequence length="712" mass="75524">MCDPLQNYQTDRFIEIYNSGPGPVDLTGWTLSAIANGSSSNTVTWTLSGTIAAGQAKVAGYTTPTTAFTVNFPSAAWTTTVAGQGSYNWNGNNDGAKLKNASGVTVDSCWSSTAYFTDKDLVRNASVGTGSLGYVASEWTATAVTLATSASPGSHNGSAPPAQGPTISGVVTIPAPPTAGTPTDVQATVTDPNSLPINAVTLSWGTTAGTLTNIIGMVNTTGNTYLTSSQIPGQAAGVVIYYRVTAEDDSATTQSAIQSYTIGGGGGGGTPATVTSVGEMSDSTLLVFFSEPVAQASAELPSNYTIGAKVAVNAIRDLVNTNQVWVTFRGLTAGTNTLTVNGVADLQGDITIGATKSFNYVDVTIPAGYYDGTAGLKGSALMIKLHNIIKGHTVVSYSSLLTWFQITDVKPNGKVWDIYSDIPGGTPPYEFTFGQTGNVSSSEGVTYNREHSTPQSWFNQVSPPVSDAFHIYPTDGKVNGVRSNDAYGVVATATYTSMNGSKSGPSATPGFTGNVFEPIDAFKGDCIRSSFYMATRYLFEDSAWPGGDPTVHAQLKPWAVAQYLQWHSLDPVSWKERMRNGAIYTFQHNRNPFIDHPEFLTAIYDSNSVAGVEPTPGPGRTAFLRPNSPNPFSVRTTIGFDLPRNDRVSLHIYDVTGREVRTLAAGRLMEAGSHQLEWDGRNDAGSRIEAGMYFCRIEVGSQSETRRIVFAR</sequence>
<dbReference type="InterPro" id="IPR026444">
    <property type="entry name" value="Secre_tail"/>
</dbReference>
<protein>
    <submittedName>
        <fullName evidence="5">Endonuclease</fullName>
    </submittedName>
</protein>
<dbReference type="EMBL" id="JACRIW010000058">
    <property type="protein sequence ID" value="MBI5169555.1"/>
    <property type="molecule type" value="Genomic_DNA"/>
</dbReference>
<dbReference type="Gene3D" id="2.60.40.1220">
    <property type="match status" value="1"/>
</dbReference>
<dbReference type="PROSITE" id="PS51841">
    <property type="entry name" value="LTD"/>
    <property type="match status" value="1"/>
</dbReference>
<dbReference type="Pfam" id="PF04231">
    <property type="entry name" value="Endonuclease_1"/>
    <property type="match status" value="1"/>
</dbReference>
<evidence type="ECO:0000259" key="4">
    <source>
        <dbReference type="PROSITE" id="PS51841"/>
    </source>
</evidence>
<dbReference type="SUPFAM" id="SSF74853">
    <property type="entry name" value="Lamin A/C globular tail domain"/>
    <property type="match status" value="1"/>
</dbReference>
<accession>A0A933W1Z7</accession>
<reference evidence="5" key="1">
    <citation type="submission" date="2020-07" db="EMBL/GenBank/DDBJ databases">
        <title>Huge and variable diversity of episymbiotic CPR bacteria and DPANN archaea in groundwater ecosystems.</title>
        <authorList>
            <person name="He C.Y."/>
            <person name="Keren R."/>
            <person name="Whittaker M."/>
            <person name="Farag I.F."/>
            <person name="Doudna J."/>
            <person name="Cate J.H.D."/>
            <person name="Banfield J.F."/>
        </authorList>
    </citation>
    <scope>NUCLEOTIDE SEQUENCE</scope>
    <source>
        <strain evidence="5">NC_groundwater_1813_Pr3_B-0.1um_71_17</strain>
    </source>
</reference>
<dbReference type="InterPro" id="IPR025965">
    <property type="entry name" value="FlgD/Vpr_Ig-like"/>
</dbReference>
<dbReference type="AlphaFoldDB" id="A0A933W1Z7"/>
<dbReference type="PANTHER" id="PTHR33607:SF2">
    <property type="entry name" value="ENDONUCLEASE-1"/>
    <property type="match status" value="1"/>
</dbReference>
<dbReference type="InterPro" id="IPR001322">
    <property type="entry name" value="Lamin_tail_dom"/>
</dbReference>
<dbReference type="InterPro" id="IPR036415">
    <property type="entry name" value="Lamin_tail_dom_sf"/>
</dbReference>
<dbReference type="Proteomes" id="UP000696931">
    <property type="component" value="Unassembled WGS sequence"/>
</dbReference>
<keyword evidence="1" id="KW-0540">Nuclease</keyword>
<name>A0A933W1Z7_UNCEI</name>
<dbReference type="SUPFAM" id="SSF54060">
    <property type="entry name" value="His-Me finger endonucleases"/>
    <property type="match status" value="1"/>
</dbReference>
<evidence type="ECO:0000313" key="6">
    <source>
        <dbReference type="Proteomes" id="UP000696931"/>
    </source>
</evidence>
<proteinExistence type="predicted"/>
<keyword evidence="3" id="KW-0378">Hydrolase</keyword>
<dbReference type="InterPro" id="IPR007346">
    <property type="entry name" value="Endonuclease-I"/>
</dbReference>
<dbReference type="Gene3D" id="2.60.40.4070">
    <property type="match status" value="1"/>
</dbReference>
<dbReference type="GO" id="GO:0016787">
    <property type="term" value="F:hydrolase activity"/>
    <property type="evidence" value="ECO:0007669"/>
    <property type="project" value="UniProtKB-KW"/>
</dbReference>
<evidence type="ECO:0000256" key="2">
    <source>
        <dbReference type="ARBA" id="ARBA00022729"/>
    </source>
</evidence>
<feature type="domain" description="LTD" evidence="4">
    <location>
        <begin position="1"/>
        <end position="117"/>
    </location>
</feature>
<organism evidence="5 6">
    <name type="scientific">Eiseniibacteriota bacterium</name>
    <dbReference type="NCBI Taxonomy" id="2212470"/>
    <lineage>
        <taxon>Bacteria</taxon>
        <taxon>Candidatus Eiseniibacteriota</taxon>
    </lineage>
</organism>
<dbReference type="InterPro" id="IPR044925">
    <property type="entry name" value="His-Me_finger_sf"/>
</dbReference>
<dbReference type="Pfam" id="PF13860">
    <property type="entry name" value="FlgD_ig"/>
    <property type="match status" value="1"/>
</dbReference>
<comment type="caution">
    <text evidence="5">The sequence shown here is derived from an EMBL/GenBank/DDBJ whole genome shotgun (WGS) entry which is preliminary data.</text>
</comment>
<gene>
    <name evidence="5" type="ORF">HZA61_08715</name>
</gene>